<evidence type="ECO:0000313" key="1">
    <source>
        <dbReference type="EMBL" id="JAE37064.1"/>
    </source>
</evidence>
<name>A0A0A9HMJ9_ARUDO</name>
<accession>A0A0A9HMJ9</accession>
<protein>
    <submittedName>
        <fullName evidence="1">Uncharacterized protein</fullName>
    </submittedName>
</protein>
<proteinExistence type="predicted"/>
<sequence>MSLTQAGCIDQKCSLSSGMNEIIPNINGIWCSYFMLHTFTAGAAPQ</sequence>
<organism evidence="1">
    <name type="scientific">Arundo donax</name>
    <name type="common">Giant reed</name>
    <name type="synonym">Donax arundinaceus</name>
    <dbReference type="NCBI Taxonomy" id="35708"/>
    <lineage>
        <taxon>Eukaryota</taxon>
        <taxon>Viridiplantae</taxon>
        <taxon>Streptophyta</taxon>
        <taxon>Embryophyta</taxon>
        <taxon>Tracheophyta</taxon>
        <taxon>Spermatophyta</taxon>
        <taxon>Magnoliopsida</taxon>
        <taxon>Liliopsida</taxon>
        <taxon>Poales</taxon>
        <taxon>Poaceae</taxon>
        <taxon>PACMAD clade</taxon>
        <taxon>Arundinoideae</taxon>
        <taxon>Arundineae</taxon>
        <taxon>Arundo</taxon>
    </lineage>
</organism>
<reference evidence="1" key="1">
    <citation type="submission" date="2014-09" db="EMBL/GenBank/DDBJ databases">
        <authorList>
            <person name="Magalhaes I.L.F."/>
            <person name="Oliveira U."/>
            <person name="Santos F.R."/>
            <person name="Vidigal T.H.D.A."/>
            <person name="Brescovit A.D."/>
            <person name="Santos A.J."/>
        </authorList>
    </citation>
    <scope>NUCLEOTIDE SEQUENCE</scope>
    <source>
        <tissue evidence="1">Shoot tissue taken approximately 20 cm above the soil surface</tissue>
    </source>
</reference>
<dbReference type="EMBL" id="GBRH01160832">
    <property type="protein sequence ID" value="JAE37064.1"/>
    <property type="molecule type" value="Transcribed_RNA"/>
</dbReference>
<reference evidence="1" key="2">
    <citation type="journal article" date="2015" name="Data Brief">
        <title>Shoot transcriptome of the giant reed, Arundo donax.</title>
        <authorList>
            <person name="Barrero R.A."/>
            <person name="Guerrero F.D."/>
            <person name="Moolhuijzen P."/>
            <person name="Goolsby J.A."/>
            <person name="Tidwell J."/>
            <person name="Bellgard S.E."/>
            <person name="Bellgard M.I."/>
        </authorList>
    </citation>
    <scope>NUCLEOTIDE SEQUENCE</scope>
    <source>
        <tissue evidence="1">Shoot tissue taken approximately 20 cm above the soil surface</tissue>
    </source>
</reference>
<dbReference type="AlphaFoldDB" id="A0A0A9HMJ9"/>